<dbReference type="AlphaFoldDB" id="A0A7W7CWZ4"/>
<evidence type="ECO:0000256" key="2">
    <source>
        <dbReference type="SAM" id="Phobius"/>
    </source>
</evidence>
<proteinExistence type="predicted"/>
<feature type="compositionally biased region" description="Basic and acidic residues" evidence="1">
    <location>
        <begin position="811"/>
        <end position="822"/>
    </location>
</feature>
<keyword evidence="4" id="KW-1185">Reference proteome</keyword>
<feature type="compositionally biased region" description="Gly residues" evidence="1">
    <location>
        <begin position="291"/>
        <end position="307"/>
    </location>
</feature>
<feature type="compositionally biased region" description="Pro residues" evidence="1">
    <location>
        <begin position="1080"/>
        <end position="1090"/>
    </location>
</feature>
<dbReference type="Proteomes" id="UP000542742">
    <property type="component" value="Unassembled WGS sequence"/>
</dbReference>
<feature type="region of interest" description="Disordered" evidence="1">
    <location>
        <begin position="1"/>
        <end position="1152"/>
    </location>
</feature>
<feature type="compositionally biased region" description="Polar residues" evidence="1">
    <location>
        <begin position="870"/>
        <end position="880"/>
    </location>
</feature>
<feature type="compositionally biased region" description="Low complexity" evidence="1">
    <location>
        <begin position="355"/>
        <end position="370"/>
    </location>
</feature>
<organism evidence="3 4">
    <name type="scientific">Paractinoplanes abujensis</name>
    <dbReference type="NCBI Taxonomy" id="882441"/>
    <lineage>
        <taxon>Bacteria</taxon>
        <taxon>Bacillati</taxon>
        <taxon>Actinomycetota</taxon>
        <taxon>Actinomycetes</taxon>
        <taxon>Micromonosporales</taxon>
        <taxon>Micromonosporaceae</taxon>
        <taxon>Paractinoplanes</taxon>
    </lineage>
</organism>
<feature type="compositionally biased region" description="Polar residues" evidence="1">
    <location>
        <begin position="130"/>
        <end position="142"/>
    </location>
</feature>
<feature type="compositionally biased region" description="Low complexity" evidence="1">
    <location>
        <begin position="308"/>
        <end position="338"/>
    </location>
</feature>
<feature type="compositionally biased region" description="Low complexity" evidence="1">
    <location>
        <begin position="455"/>
        <end position="475"/>
    </location>
</feature>
<comment type="caution">
    <text evidence="3">The sequence shown here is derived from an EMBL/GenBank/DDBJ whole genome shotgun (WGS) entry which is preliminary data.</text>
</comment>
<gene>
    <name evidence="3" type="ORF">BKA14_006152</name>
</gene>
<name>A0A7W7CWZ4_9ACTN</name>
<feature type="compositionally biased region" description="Low complexity" evidence="1">
    <location>
        <begin position="704"/>
        <end position="735"/>
    </location>
</feature>
<keyword evidence="2" id="KW-0812">Transmembrane</keyword>
<feature type="compositionally biased region" description="Low complexity" evidence="1">
    <location>
        <begin position="1024"/>
        <end position="1050"/>
    </location>
</feature>
<evidence type="ECO:0000313" key="4">
    <source>
        <dbReference type="Proteomes" id="UP000542742"/>
    </source>
</evidence>
<feature type="compositionally biased region" description="Gly residues" evidence="1">
    <location>
        <begin position="737"/>
        <end position="752"/>
    </location>
</feature>
<dbReference type="RefSeq" id="WP_184954279.1">
    <property type="nucleotide sequence ID" value="NZ_BOMC01000057.1"/>
</dbReference>
<evidence type="ECO:0000256" key="1">
    <source>
        <dbReference type="SAM" id="MobiDB-lite"/>
    </source>
</evidence>
<feature type="compositionally biased region" description="Low complexity" evidence="1">
    <location>
        <begin position="1000"/>
        <end position="1011"/>
    </location>
</feature>
<accession>A0A7W7CWZ4</accession>
<keyword evidence="2" id="KW-0472">Membrane</keyword>
<dbReference type="EMBL" id="JACHMF010000001">
    <property type="protein sequence ID" value="MBB4696004.1"/>
    <property type="molecule type" value="Genomic_DNA"/>
</dbReference>
<keyword evidence="2" id="KW-1133">Transmembrane helix</keyword>
<sequence>MTSEGHYAGSQPAEATSGGPTSDGFPPDTDGQRVSARASAQPPADGFPTSYGPPPQATPNGGSPFVVPVVPTFGQGPDAPRPATGTSYGSARVPGPDDNGNGLPQRTPAPAPEGNGLPQRGAASPYGSVSPGNDNAYGSATPPSAFGPSSVFGAPPSEAPQASAPSAAEPQQPPTGWAPTPAPPARTPPEQNFIQRPGAPLPQRNANPAGTVDSVEGFNGFAAPAGRGAPEQQQQQPQQQSIDPSTGRPPGISAFGDQRVRVPGATLTGLPDAPPPAQTGDSGGFPLRGTPGSGGSAFPTRGGGGSGFPLRGTPGSEPATPATAAPSGELPVRGQQGPFGPPPGAPQLPPASSDFSAFGPASSGPAAVSAENAPHPYGRPEPLADPFGRNPDGQATEGRPAPGGTTEAERGSLPDPFGRSSGEAPVAGVAYGSARPPAQFGPSDDGSADAAFGTRPSAPDSRSAGSSDSAAFGSARPAGGPFGTPEGDSGAYGSARPFGQPEGDSGAYGSARPAGGPFGAPADDHGSARPADPFGRPDSDNDGRPTSPASGSARPAGGPFGTPEGDSGAFGSARPFGDAAAYGSARPTGESDNNSGAAHPYGRSENDQNAFGTARPAGGPFGTPEGDSPAYGSARPAGGPFGASEGDSGSARPADPYGDNNAFGTARPTSPASGSARPFGASEGDSGAYGSARPAGGPFGQPEGGARPTSPAAGSARPAGGPFGAPDGSSSPFGPVQGEGQGAQFGSAFGGGRQDDNGSQFGPRPGSPEPESQSPAQPPSPFGVVREPGAAYGAARPASPFGPGGDDQSGEDAHAPYRRPESPAENNGYPQRVPGAAFGSPAAADNRNGSVPAPRDPSENAVGSARPVTASASVPTTNRTAPVEASEVPPPSAAPQARVYGRPAATEPAVEDEQPPRDSEPSFGADSPFGPRPGNDRPAFGGDSPFGGHPGDSPFGNHPDDDRPEPATGGHGASAYGRLNELDGSGDEPDLPGIAPQSPARASARASASARVSLPGPGGPGNPPTGMASAPALPGAAPEPASPGSPYADRPGGDRPGGGRPGEPYSELTTDIAGREQPFVPAPALPPMPPGLNGFDPATQPRSNGFGPPGQQPPNGFGPGNDGFPNQPGPASRATVTPPTPEETTSWPGVEADQGRFDSFKAEEKPAKPATPHVRMLPILISVIIAAVLLLGIGFGIVYLVAGGNDKSLSVIQGECVKREGDSAVKAECSESGSYQVASIVPTVAECADPGQPHVINKASDGKQQVLCLKANG</sequence>
<reference evidence="3 4" key="1">
    <citation type="submission" date="2020-08" db="EMBL/GenBank/DDBJ databases">
        <title>Sequencing the genomes of 1000 actinobacteria strains.</title>
        <authorList>
            <person name="Klenk H.-P."/>
        </authorList>
    </citation>
    <scope>NUCLEOTIDE SEQUENCE [LARGE SCALE GENOMIC DNA]</scope>
    <source>
        <strain evidence="3 4">DSM 45518</strain>
    </source>
</reference>
<feature type="compositionally biased region" description="Low complexity" evidence="1">
    <location>
        <begin position="154"/>
        <end position="179"/>
    </location>
</feature>
<feature type="compositionally biased region" description="Pro residues" evidence="1">
    <location>
        <begin position="339"/>
        <end position="349"/>
    </location>
</feature>
<feature type="transmembrane region" description="Helical" evidence="2">
    <location>
        <begin position="1176"/>
        <end position="1202"/>
    </location>
</feature>
<protein>
    <submittedName>
        <fullName evidence="3">Uncharacterized protein</fullName>
    </submittedName>
</protein>
<evidence type="ECO:0000313" key="3">
    <source>
        <dbReference type="EMBL" id="MBB4696004.1"/>
    </source>
</evidence>